<evidence type="ECO:0000256" key="12">
    <source>
        <dbReference type="RuleBase" id="RU361169"/>
    </source>
</evidence>
<evidence type="ECO:0000256" key="2">
    <source>
        <dbReference type="ARBA" id="ARBA00008834"/>
    </source>
</evidence>
<keyword evidence="14" id="KW-1185">Reference proteome</keyword>
<dbReference type="InterPro" id="IPR006626">
    <property type="entry name" value="PbH1"/>
</dbReference>
<dbReference type="Pfam" id="PF00295">
    <property type="entry name" value="Glyco_hydro_28"/>
    <property type="match status" value="1"/>
</dbReference>
<dbReference type="FunFam" id="2.160.20.10:FF:000028">
    <property type="entry name" value="Polygalacturonase QRT2"/>
    <property type="match status" value="1"/>
</dbReference>
<dbReference type="SUPFAM" id="SSF51126">
    <property type="entry name" value="Pectin lyase-like"/>
    <property type="match status" value="1"/>
</dbReference>
<dbReference type="AlphaFoldDB" id="A0AAD6LLU7"/>
<dbReference type="GO" id="GO:0004650">
    <property type="term" value="F:polygalacturonase activity"/>
    <property type="evidence" value="ECO:0007669"/>
    <property type="project" value="UniProtKB-EC"/>
</dbReference>
<keyword evidence="6" id="KW-0732">Signal</keyword>
<reference evidence="13 14" key="1">
    <citation type="journal article" date="2023" name="Mol. Ecol. Resour.">
        <title>Chromosome-level genome assembly of a triploid poplar Populus alba 'Berolinensis'.</title>
        <authorList>
            <person name="Chen S."/>
            <person name="Yu Y."/>
            <person name="Wang X."/>
            <person name="Wang S."/>
            <person name="Zhang T."/>
            <person name="Zhou Y."/>
            <person name="He R."/>
            <person name="Meng N."/>
            <person name="Wang Y."/>
            <person name="Liu W."/>
            <person name="Liu Z."/>
            <person name="Liu J."/>
            <person name="Guo Q."/>
            <person name="Huang H."/>
            <person name="Sederoff R.R."/>
            <person name="Wang G."/>
            <person name="Qu G."/>
            <person name="Chen S."/>
        </authorList>
    </citation>
    <scope>NUCLEOTIDE SEQUENCE [LARGE SCALE GENOMIC DNA]</scope>
    <source>
        <strain evidence="13">SC-2020</strain>
    </source>
</reference>
<evidence type="ECO:0000256" key="7">
    <source>
        <dbReference type="ARBA" id="ARBA00022801"/>
    </source>
</evidence>
<dbReference type="InterPro" id="IPR011050">
    <property type="entry name" value="Pectin_lyase_fold/virulence"/>
</dbReference>
<dbReference type="SMART" id="SM00710">
    <property type="entry name" value="PbH1"/>
    <property type="match status" value="4"/>
</dbReference>
<gene>
    <name evidence="13" type="ORF">NC653_036162</name>
</gene>
<dbReference type="InterPro" id="IPR012334">
    <property type="entry name" value="Pectin_lyas_fold"/>
</dbReference>
<feature type="active site" evidence="11">
    <location>
        <position position="387"/>
    </location>
</feature>
<dbReference type="GO" id="GO:0005975">
    <property type="term" value="P:carbohydrate metabolic process"/>
    <property type="evidence" value="ECO:0007669"/>
    <property type="project" value="InterPro"/>
</dbReference>
<evidence type="ECO:0000256" key="8">
    <source>
        <dbReference type="ARBA" id="ARBA00023295"/>
    </source>
</evidence>
<evidence type="ECO:0000256" key="11">
    <source>
        <dbReference type="PROSITE-ProRule" id="PRU10052"/>
    </source>
</evidence>
<dbReference type="GO" id="GO:0009901">
    <property type="term" value="P:anther dehiscence"/>
    <property type="evidence" value="ECO:0007669"/>
    <property type="project" value="UniProtKB-ARBA"/>
</dbReference>
<keyword evidence="9" id="KW-0961">Cell wall biogenesis/degradation</keyword>
<dbReference type="PROSITE" id="PS00502">
    <property type="entry name" value="POLYGALACTURONASE"/>
    <property type="match status" value="1"/>
</dbReference>
<dbReference type="Proteomes" id="UP001164929">
    <property type="component" value="Chromosome 16"/>
</dbReference>
<dbReference type="GO" id="GO:0010047">
    <property type="term" value="P:fruit dehiscence"/>
    <property type="evidence" value="ECO:0007669"/>
    <property type="project" value="UniProtKB-ARBA"/>
</dbReference>
<accession>A0AAD6LLU7</accession>
<keyword evidence="4" id="KW-0134">Cell wall</keyword>
<evidence type="ECO:0000256" key="4">
    <source>
        <dbReference type="ARBA" id="ARBA00022512"/>
    </source>
</evidence>
<evidence type="ECO:0000256" key="3">
    <source>
        <dbReference type="ARBA" id="ARBA00012736"/>
    </source>
</evidence>
<keyword evidence="8 12" id="KW-0326">Glycosidase</keyword>
<sequence length="537" mass="59093">MPRDPVVVSVISGVTSHASKVMLKDTQPSFLSFLSLYKYTKNIMTFSSLPYIPLKFHFPCNNLLLYLSDYQSSFLQEKKYLVIMALQRALLYSFFIISISIISSYSCSQEDPLNNYLEEQASGYDSQAYPSYIDDGGFKDLIKLRSDVLGLQTFSKERGSKSTPVITVGVKDFGVKDDGGDDTDDTETFERAWKEACSSPEGAIIVVPEYTYRLKPIRFQGPCKSNIALQVHGTIEASCNQSDYKKDSRHWLLFDNVENLLVEGGGTIDGNGKIWWENSCKVNKSLPCKEAPTAVTFFECQNLIVKDLKIQNAQQMHVSFKKSNHVLVSNLTVTSPEESPNTDGIHITKTQNIQITDSVIGTGDDCISIVSGSHNVQAKGITCGPGHGISIGSLGAHDSKDHVSEVTVNGAKLSGTANGVRIKTWQGGSGNVSNIKFQNIEMNKVTNPIIIDQNYCDQDKPCKQQKSALQVKNVVYKNIKGTSASEVAMRFDCSKAYPCQGILLQDINLERAGDRTAKALCNNVKLATLGVVYPKCS</sequence>
<comment type="subcellular location">
    <subcellularLocation>
        <location evidence="1">Secreted</location>
        <location evidence="1">Cell wall</location>
    </subcellularLocation>
</comment>
<evidence type="ECO:0000256" key="1">
    <source>
        <dbReference type="ARBA" id="ARBA00004191"/>
    </source>
</evidence>
<protein>
    <recommendedName>
        <fullName evidence="3">endo-polygalacturonase</fullName>
        <ecNumber evidence="3">3.2.1.15</ecNumber>
    </recommendedName>
</protein>
<organism evidence="13 14">
    <name type="scientific">Populus alba x Populus x berolinensis</name>
    <dbReference type="NCBI Taxonomy" id="444605"/>
    <lineage>
        <taxon>Eukaryota</taxon>
        <taxon>Viridiplantae</taxon>
        <taxon>Streptophyta</taxon>
        <taxon>Embryophyta</taxon>
        <taxon>Tracheophyta</taxon>
        <taxon>Spermatophyta</taxon>
        <taxon>Magnoliopsida</taxon>
        <taxon>eudicotyledons</taxon>
        <taxon>Gunneridae</taxon>
        <taxon>Pentapetalae</taxon>
        <taxon>rosids</taxon>
        <taxon>fabids</taxon>
        <taxon>Malpighiales</taxon>
        <taxon>Salicaceae</taxon>
        <taxon>Saliceae</taxon>
        <taxon>Populus</taxon>
    </lineage>
</organism>
<evidence type="ECO:0000313" key="13">
    <source>
        <dbReference type="EMBL" id="KAJ6968132.1"/>
    </source>
</evidence>
<dbReference type="Gene3D" id="2.160.20.10">
    <property type="entry name" value="Single-stranded right-handed beta-helix, Pectin lyase-like"/>
    <property type="match status" value="1"/>
</dbReference>
<evidence type="ECO:0000313" key="14">
    <source>
        <dbReference type="Proteomes" id="UP001164929"/>
    </source>
</evidence>
<dbReference type="EMBL" id="JAQIZT010000016">
    <property type="protein sequence ID" value="KAJ6968132.1"/>
    <property type="molecule type" value="Genomic_DNA"/>
</dbReference>
<evidence type="ECO:0000256" key="5">
    <source>
        <dbReference type="ARBA" id="ARBA00022525"/>
    </source>
</evidence>
<evidence type="ECO:0000256" key="10">
    <source>
        <dbReference type="ARBA" id="ARBA00034074"/>
    </source>
</evidence>
<comment type="similarity">
    <text evidence="2 12">Belongs to the glycosyl hydrolase 28 family.</text>
</comment>
<dbReference type="GO" id="GO:0009830">
    <property type="term" value="P:cell wall modification involved in abscission"/>
    <property type="evidence" value="ECO:0007669"/>
    <property type="project" value="UniProtKB-ARBA"/>
</dbReference>
<dbReference type="PANTHER" id="PTHR31375">
    <property type="match status" value="1"/>
</dbReference>
<evidence type="ECO:0000256" key="9">
    <source>
        <dbReference type="ARBA" id="ARBA00023316"/>
    </source>
</evidence>
<proteinExistence type="inferred from homology"/>
<dbReference type="EC" id="3.2.1.15" evidence="3"/>
<name>A0AAD6LLU7_9ROSI</name>
<comment type="caution">
    <text evidence="13">The sequence shown here is derived from an EMBL/GenBank/DDBJ whole genome shotgun (WGS) entry which is preliminary data.</text>
</comment>
<keyword evidence="7 12" id="KW-0378">Hydrolase</keyword>
<evidence type="ECO:0000256" key="6">
    <source>
        <dbReference type="ARBA" id="ARBA00022729"/>
    </source>
</evidence>
<dbReference type="InterPro" id="IPR000743">
    <property type="entry name" value="Glyco_hydro_28"/>
</dbReference>
<comment type="catalytic activity">
    <reaction evidence="10">
        <text>(1,4-alpha-D-galacturonosyl)n+m + H2O = (1,4-alpha-D-galacturonosyl)n + (1,4-alpha-D-galacturonosyl)m.</text>
        <dbReference type="EC" id="3.2.1.15"/>
    </reaction>
</comment>
<keyword evidence="5" id="KW-0964">Secreted</keyword>